<dbReference type="STRING" id="27349.A0A0L6UGQ9"/>
<feature type="domain" description="Mediator complex subunit Med12" evidence="10">
    <location>
        <begin position="136"/>
        <end position="199"/>
    </location>
</feature>
<feature type="compositionally biased region" description="Polar residues" evidence="9">
    <location>
        <begin position="1836"/>
        <end position="1845"/>
    </location>
</feature>
<keyword evidence="12" id="KW-1185">Reference proteome</keyword>
<evidence type="ECO:0000256" key="2">
    <source>
        <dbReference type="ARBA" id="ARBA00010289"/>
    </source>
</evidence>
<comment type="caution">
    <text evidence="11">The sequence shown here is derived from an EMBL/GenBank/DDBJ whole genome shotgun (WGS) entry which is preliminary data.</text>
</comment>
<feature type="region of interest" description="Disordered" evidence="9">
    <location>
        <begin position="1"/>
        <end position="32"/>
    </location>
</feature>
<keyword evidence="6" id="KW-0539">Nucleus</keyword>
<dbReference type="GO" id="GO:0003712">
    <property type="term" value="F:transcription coregulator activity"/>
    <property type="evidence" value="ECO:0007669"/>
    <property type="project" value="InterPro"/>
</dbReference>
<comment type="similarity">
    <text evidence="2">Belongs to the Mediator complex subunit 12 family.</text>
</comment>
<dbReference type="EMBL" id="LAVV01011719">
    <property type="protein sequence ID" value="KNZ47427.1"/>
    <property type="molecule type" value="Genomic_DNA"/>
</dbReference>
<dbReference type="PANTHER" id="PTHR46567">
    <property type="entry name" value="MEDIATOR OF RNA POLYMERASE II TRANSCRIPTION SUBUNIT 12"/>
    <property type="match status" value="1"/>
</dbReference>
<evidence type="ECO:0000256" key="9">
    <source>
        <dbReference type="SAM" id="MobiDB-lite"/>
    </source>
</evidence>
<evidence type="ECO:0000256" key="8">
    <source>
        <dbReference type="SAM" id="Coils"/>
    </source>
</evidence>
<evidence type="ECO:0000256" key="1">
    <source>
        <dbReference type="ARBA" id="ARBA00004123"/>
    </source>
</evidence>
<feature type="compositionally biased region" description="Polar residues" evidence="9">
    <location>
        <begin position="1805"/>
        <end position="1814"/>
    </location>
</feature>
<keyword evidence="4" id="KW-0805">Transcription regulation</keyword>
<sequence length="1879" mass="211501">MAHINLPRPNHPQSSSENQHSRGPGGDTDEKNSLEIYQLKPPQWRLPIQQNRPDLGYPGLHPTHPGQHEDAITKSLVQWGFTAQMLVSTESFSAHQMIYKKITEEAAFNVTSSALSALIEARRRNSASSSYDTKSTMKVPGRVTLNEQKRENWLRELADTTVPLLKLSKNVPHGFKGEKLLEMLVSRKIDSSRATWYIRLIGLNEINAQRNKNELSHIRYTLSFTCEVCQFLQKQLAEVTVPLQINLSSSTTTLITTSSRLAAMNVRSKPRSSTLSDPETRKHWVAKWNQSRMLLKRLYFESLLDQPTFFKWIVDQLKLANLAQINFLLEIHHSVLDRFNLSSNLVRGFVETCLSQIRFITKQTATSYLSKLERRLRLAVQSAFISCPENFVWPDLWISNKLLLEEIILANFSTGSEEQPSSPPIPLREILKGDFYAVNWRVNELIGDVGIGTGIVGNIFTRRAQLVEILDSYTDYHDCSKLYYKYFLNPSVAGHVPVSFKDKLEVLLSWATTLLRSSDKRVHLVASTLSHVKHDYKKNGDEFQNILVGWLEQVESMEGGDLLVRLFSELSRRNIFSYGAYVQRMVAKGDTECDIVAGKASGVQALLSEWMPLASSKSARDRSNSIKRSPGRDFARNGLMTMIAEFNSATASADYGKFTSLLKRRLDVRQSTSANRKLLAEILPNALVHLVSELAFPNLSGSGSLVCKTAHHPQLASSLLCWGIQLLEACQAYATLFEVIQRMVQIHLGRLEALRSDERTRIDLSLSFQSTFSYLQIICMTALNYKDILEISGQLADLVNCAFAIHVHFRRLVAGTSPAAREFVRCLRSLVLSSNPVDGQILEVLDKEYHPVFDEMMNVGSSPGLTLPSRTREILQAIQYPSAEQISQVVVKYWEEYRSDMDWGPVLWNSLITAIKIYSQEEIDEPQITCDNWAEFREVVMQFCEDLDMLYEEGLVGCLIRAGYTNYPHPDDETLFALPTPTISDSKMTLEKEEGEENEGISTAIPTLKSLFLHNPRSLCRNLRRLLVELMSCGLVSIDLALEEYATRPLADDLPQLLVNLYGDGSSEPPRTPPSTTQVEEALRQVKEIYDLVKEVLCEQRLDRCSQGSCPSPDKEWAVMINPSQSRSDGHTSLIMNQDAAAEISNKLKEVEQEITEYVRACRLDVERKLWFEQGHEASAFCSRLLLSLLISIKTISELSSDPEASAENPTGQQQQPEPFQQPMMTRILDVFESLRRTVCQGSNLLRQQIPTQAAVFLDPILEFVNKNDMGTLFHTKLIHSIDELLPYPQSTEVINQKYPYLELIFKATCIFNHAARTRQFQLHIRLLMSNNHPPSMPVTKDVPLDLAGTLGSLVEVMAKRLHLTDSKDASPFFLDCLPSQVAEALIIKLSLYLGMSICKLLGPNHSDSALEILRIHHICRCITTLTNQLTIRTYQANDDMTVKVVGGCGPLGCNATVESYMSYWQQLKSGLSLLNSRLATSDPTTLSPKRIEYRIMRALLHSIQVVLWSLPGLTQHLGTLKQSIAEIWIEISLRVQGDSALQNQIMDTIGVLLFPTVPDDSCLTATVGILRKRFRWLYLPLLNMDSAANLVPSNRLKYLLGSSLRGSSTTFQERLADGSVKFVEEKPWEELEKMDMSGPGFISIEALRCQTLGHVAQIPAPKMSITKLPKLKRAKGDEEEAIAEGGFRQRGERGTDQRMGVVVLNDDEDGGEEEASEEEEEEEELMRGERDSFEHELMTDGLSTIPLHFLRSLCPPASRLSGRDWLVTIEQQKLVETKQAEEEQTRLQKQQQQQQQQQQHHQQGLNAGTSQESGRTKKRKGLGLSPSPVVEPIISASSTTTGPTLRSARSTRKKSSANVAPTIPPTTLANSSKRSKKR</sequence>
<gene>
    <name evidence="11" type="ORF">VP01_63g8</name>
</gene>
<dbReference type="PANTHER" id="PTHR46567:SF1">
    <property type="entry name" value="MEDIATOR OF RNA POLYMERASE II TRANSCRIPTION SUBUNIT 12"/>
    <property type="match status" value="1"/>
</dbReference>
<dbReference type="GO" id="GO:0006357">
    <property type="term" value="P:regulation of transcription by RNA polymerase II"/>
    <property type="evidence" value="ECO:0007669"/>
    <property type="project" value="InterPro"/>
</dbReference>
<dbReference type="GO" id="GO:0016592">
    <property type="term" value="C:mediator complex"/>
    <property type="evidence" value="ECO:0007669"/>
    <property type="project" value="InterPro"/>
</dbReference>
<evidence type="ECO:0000259" key="10">
    <source>
        <dbReference type="SMART" id="SM01281"/>
    </source>
</evidence>
<comment type="subcellular location">
    <subcellularLocation>
        <location evidence="1">Nucleus</location>
    </subcellularLocation>
</comment>
<feature type="compositionally biased region" description="Acidic residues" evidence="9">
    <location>
        <begin position="1706"/>
        <end position="1725"/>
    </location>
</feature>
<evidence type="ECO:0000256" key="7">
    <source>
        <dbReference type="ARBA" id="ARBA00032010"/>
    </source>
</evidence>
<evidence type="ECO:0000256" key="6">
    <source>
        <dbReference type="ARBA" id="ARBA00023242"/>
    </source>
</evidence>
<organism evidence="11 12">
    <name type="scientific">Puccinia sorghi</name>
    <dbReference type="NCBI Taxonomy" id="27349"/>
    <lineage>
        <taxon>Eukaryota</taxon>
        <taxon>Fungi</taxon>
        <taxon>Dikarya</taxon>
        <taxon>Basidiomycota</taxon>
        <taxon>Pucciniomycotina</taxon>
        <taxon>Pucciniomycetes</taxon>
        <taxon>Pucciniales</taxon>
        <taxon>Pucciniaceae</taxon>
        <taxon>Puccinia</taxon>
    </lineage>
</organism>
<feature type="compositionally biased region" description="Low complexity" evidence="9">
    <location>
        <begin position="1789"/>
        <end position="1804"/>
    </location>
</feature>
<keyword evidence="8" id="KW-0175">Coiled coil</keyword>
<dbReference type="Proteomes" id="UP000037035">
    <property type="component" value="Unassembled WGS sequence"/>
</dbReference>
<evidence type="ECO:0000313" key="12">
    <source>
        <dbReference type="Proteomes" id="UP000037035"/>
    </source>
</evidence>
<feature type="region of interest" description="Disordered" evidence="9">
    <location>
        <begin position="1786"/>
        <end position="1879"/>
    </location>
</feature>
<name>A0A0L6UGQ9_9BASI</name>
<feature type="region of interest" description="Disordered" evidence="9">
    <location>
        <begin position="1690"/>
        <end position="1731"/>
    </location>
</feature>
<evidence type="ECO:0000256" key="4">
    <source>
        <dbReference type="ARBA" id="ARBA00023015"/>
    </source>
</evidence>
<protein>
    <recommendedName>
        <fullName evidence="3">Mediator of RNA polymerase II transcription subunit 12</fullName>
    </recommendedName>
    <alternativeName>
        <fullName evidence="7">Mediator complex subunit 12</fullName>
    </alternativeName>
</protein>
<keyword evidence="5" id="KW-0804">Transcription</keyword>
<dbReference type="SMART" id="SM01281">
    <property type="entry name" value="Med12"/>
    <property type="match status" value="1"/>
</dbReference>
<accession>A0A0L6UGQ9</accession>
<evidence type="ECO:0000256" key="5">
    <source>
        <dbReference type="ARBA" id="ARBA00023163"/>
    </source>
</evidence>
<dbReference type="VEuPathDB" id="FungiDB:VP01_63g8"/>
<dbReference type="OrthoDB" id="20828at2759"/>
<evidence type="ECO:0000256" key="3">
    <source>
        <dbReference type="ARBA" id="ARBA00019622"/>
    </source>
</evidence>
<dbReference type="Pfam" id="PF09497">
    <property type="entry name" value="Med12"/>
    <property type="match status" value="1"/>
</dbReference>
<proteinExistence type="inferred from homology"/>
<feature type="coiled-coil region" evidence="8">
    <location>
        <begin position="1134"/>
        <end position="1161"/>
    </location>
</feature>
<dbReference type="InterPro" id="IPR019035">
    <property type="entry name" value="Mediator_Med12"/>
</dbReference>
<reference evidence="11 12" key="1">
    <citation type="submission" date="2015-08" db="EMBL/GenBank/DDBJ databases">
        <title>Next Generation Sequencing and Analysis of the Genome of Puccinia sorghi L Schw, the Causal Agent of Maize Common Rust.</title>
        <authorList>
            <person name="Rochi L."/>
            <person name="Burguener G."/>
            <person name="Darino M."/>
            <person name="Turjanski A."/>
            <person name="Kreff E."/>
            <person name="Dieguez M.J."/>
            <person name="Sacco F."/>
        </authorList>
    </citation>
    <scope>NUCLEOTIDE SEQUENCE [LARGE SCALE GENOMIC DNA]</scope>
    <source>
        <strain evidence="11 12">RO10H11247</strain>
    </source>
</reference>
<evidence type="ECO:0000313" key="11">
    <source>
        <dbReference type="EMBL" id="KNZ47427.1"/>
    </source>
</evidence>